<evidence type="ECO:0000256" key="1">
    <source>
        <dbReference type="ARBA" id="ARBA00004141"/>
    </source>
</evidence>
<dbReference type="EMBL" id="SWFT01000082">
    <property type="protein sequence ID" value="KAA8902836.1"/>
    <property type="molecule type" value="Genomic_DNA"/>
</dbReference>
<dbReference type="SUPFAM" id="SSF103473">
    <property type="entry name" value="MFS general substrate transporter"/>
    <property type="match status" value="1"/>
</dbReference>
<dbReference type="GeneID" id="54781383"/>
<evidence type="ECO:0000256" key="4">
    <source>
        <dbReference type="ARBA" id="ARBA00022989"/>
    </source>
</evidence>
<evidence type="ECO:0000256" key="6">
    <source>
        <dbReference type="SAM" id="Phobius"/>
    </source>
</evidence>
<reference evidence="7 8" key="1">
    <citation type="submission" date="2019-07" db="EMBL/GenBank/DDBJ databases">
        <title>Genome assembly of two rare yeast pathogens: Diutina rugosa and Trichomonascus ciferrii.</title>
        <authorList>
            <person name="Mixao V."/>
            <person name="Saus E."/>
            <person name="Hansen A."/>
            <person name="Lass-Flor C."/>
            <person name="Gabaldon T."/>
        </authorList>
    </citation>
    <scope>NUCLEOTIDE SEQUENCE [LARGE SCALE GENOMIC DNA]</scope>
    <source>
        <strain evidence="7 8">CBS 613</strain>
    </source>
</reference>
<feature type="transmembrane region" description="Helical" evidence="6">
    <location>
        <begin position="148"/>
        <end position="171"/>
    </location>
</feature>
<gene>
    <name evidence="7" type="ORF">DIURU_002732</name>
</gene>
<evidence type="ECO:0000256" key="5">
    <source>
        <dbReference type="ARBA" id="ARBA00023136"/>
    </source>
</evidence>
<dbReference type="OMA" id="YITERWG"/>
<evidence type="ECO:0000313" key="8">
    <source>
        <dbReference type="Proteomes" id="UP000449547"/>
    </source>
</evidence>
<dbReference type="RefSeq" id="XP_034012584.1">
    <property type="nucleotide sequence ID" value="XM_034155416.1"/>
</dbReference>
<dbReference type="Gene3D" id="1.20.1250.20">
    <property type="entry name" value="MFS general substrate transporter like domains"/>
    <property type="match status" value="1"/>
</dbReference>
<comment type="subcellular location">
    <subcellularLocation>
        <location evidence="1">Membrane</location>
        <topology evidence="1">Multi-pass membrane protein</topology>
    </subcellularLocation>
</comment>
<dbReference type="OrthoDB" id="10262656at2759"/>
<keyword evidence="5 6" id="KW-0472">Membrane</keyword>
<dbReference type="PANTHER" id="PTHR23504">
    <property type="entry name" value="MAJOR FACILITATOR SUPERFAMILY DOMAIN-CONTAINING PROTEIN 10"/>
    <property type="match status" value="1"/>
</dbReference>
<evidence type="ECO:0000256" key="2">
    <source>
        <dbReference type="ARBA" id="ARBA00022448"/>
    </source>
</evidence>
<dbReference type="GO" id="GO:0016020">
    <property type="term" value="C:membrane"/>
    <property type="evidence" value="ECO:0007669"/>
    <property type="project" value="UniProtKB-SubCell"/>
</dbReference>
<accession>A0A642UTZ0</accession>
<keyword evidence="3 6" id="KW-0812">Transmembrane</keyword>
<proteinExistence type="predicted"/>
<dbReference type="Proteomes" id="UP000449547">
    <property type="component" value="Unassembled WGS sequence"/>
</dbReference>
<evidence type="ECO:0000313" key="7">
    <source>
        <dbReference type="EMBL" id="KAA8902836.1"/>
    </source>
</evidence>
<dbReference type="AlphaFoldDB" id="A0A642UTZ0"/>
<keyword evidence="2" id="KW-0813">Transport</keyword>
<dbReference type="PANTHER" id="PTHR23504:SF15">
    <property type="entry name" value="MAJOR FACILITATOR SUPERFAMILY (MFS) PROFILE DOMAIN-CONTAINING PROTEIN"/>
    <property type="match status" value="1"/>
</dbReference>
<organism evidence="7 8">
    <name type="scientific">Diutina rugosa</name>
    <name type="common">Yeast</name>
    <name type="synonym">Candida rugosa</name>
    <dbReference type="NCBI Taxonomy" id="5481"/>
    <lineage>
        <taxon>Eukaryota</taxon>
        <taxon>Fungi</taxon>
        <taxon>Dikarya</taxon>
        <taxon>Ascomycota</taxon>
        <taxon>Saccharomycotina</taxon>
        <taxon>Pichiomycetes</taxon>
        <taxon>Debaryomycetaceae</taxon>
        <taxon>Diutina</taxon>
    </lineage>
</organism>
<keyword evidence="4 6" id="KW-1133">Transmembrane helix</keyword>
<evidence type="ECO:0000256" key="3">
    <source>
        <dbReference type="ARBA" id="ARBA00022692"/>
    </source>
</evidence>
<protein>
    <recommendedName>
        <fullName evidence="9">Major facilitator superfamily (MFS) profile domain-containing protein</fullName>
    </recommendedName>
</protein>
<comment type="caution">
    <text evidence="7">The sequence shown here is derived from an EMBL/GenBank/DDBJ whole genome shotgun (WGS) entry which is preliminary data.</text>
</comment>
<name>A0A642UTZ0_DIURU</name>
<sequence length="208" mass="22638">MGNAIISTHGIIYNEFLPVLLAGQFDPGAIKFPWTISGGLGWTTDGIGTLLSSTGLMGMVVVVAVFPYITERWGAVRAYRASVSLFPVVYLLVPLAIFTLPGYSGWPRWVTPVFLYSLTSLKTLASSTGVPQITLLNHRSAAPSHRAYVNGTTISVLALSRCLGPVVFGYIMSYGDNIARGWLMWWVLAAIAALGWVQSWWIQEPADD</sequence>
<evidence type="ECO:0008006" key="9">
    <source>
        <dbReference type="Google" id="ProtNLM"/>
    </source>
</evidence>
<feature type="transmembrane region" description="Helical" evidence="6">
    <location>
        <begin position="81"/>
        <end position="101"/>
    </location>
</feature>
<dbReference type="VEuPathDB" id="FungiDB:DIURU_002732"/>
<keyword evidence="8" id="KW-1185">Reference proteome</keyword>
<feature type="transmembrane region" description="Helical" evidence="6">
    <location>
        <begin position="183"/>
        <end position="202"/>
    </location>
</feature>
<dbReference type="InterPro" id="IPR036259">
    <property type="entry name" value="MFS_trans_sf"/>
</dbReference>
<feature type="transmembrane region" description="Helical" evidence="6">
    <location>
        <begin position="47"/>
        <end position="69"/>
    </location>
</feature>